<accession>A0A2T2NGW7</accession>
<gene>
    <name evidence="1" type="ORF">BS50DRAFT_636824</name>
</gene>
<sequence>MEKRYLIPNDHIFLHEAKAGDKFLKLFCIPKDAARDYVRNRDNLVNIGNDNSMVRQIIATARSTVVLVYTCQLGNLAEQKTSLLHELEVLENLQPHIGDQSNFSLFPVLIEPPRQWDNFDLFKVKPITSGISLENVYQAAKKHEFPVPEILAFWLSHQMFAAMKFLVQRGIKHNNITRKCMVLQYPGVHTRTIFSQLGFAGLHDKAVFPDLVITDFESATTGNFTPVIDEFNTWTKFEPLRIVGGQSVGGSTFESTEIGDSKMAALAMIETVRAGWNAPPEDFIWDENEELPEDFKKKGISEISQSAFCNSINHNHEHTYEWIALMKSLGSAAGGHPFSLMGANVQQTLIHILRILGQDDWRNVWHAIDARLEKLMNHAQDERLAEENELKQSGAAPHTMSNNLLDESIETLTNTALNDPSFWDSSGENTRTVVVNVFTPAQGS</sequence>
<reference evidence="1 2" key="1">
    <citation type="journal article" date="2018" name="Front. Microbiol.">
        <title>Genome-Wide Analysis of Corynespora cassiicola Leaf Fall Disease Putative Effectors.</title>
        <authorList>
            <person name="Lopez D."/>
            <person name="Ribeiro S."/>
            <person name="Label P."/>
            <person name="Fumanal B."/>
            <person name="Venisse J.S."/>
            <person name="Kohler A."/>
            <person name="de Oliveira R.R."/>
            <person name="Labutti K."/>
            <person name="Lipzen A."/>
            <person name="Lail K."/>
            <person name="Bauer D."/>
            <person name="Ohm R.A."/>
            <person name="Barry K.W."/>
            <person name="Spatafora J."/>
            <person name="Grigoriev I.V."/>
            <person name="Martin F.M."/>
            <person name="Pujade-Renaud V."/>
        </authorList>
    </citation>
    <scope>NUCLEOTIDE SEQUENCE [LARGE SCALE GENOMIC DNA]</scope>
    <source>
        <strain evidence="1 2">Philippines</strain>
    </source>
</reference>
<dbReference type="EMBL" id="KZ678138">
    <property type="protein sequence ID" value="PSN64681.1"/>
    <property type="molecule type" value="Genomic_DNA"/>
</dbReference>
<evidence type="ECO:0008006" key="3">
    <source>
        <dbReference type="Google" id="ProtNLM"/>
    </source>
</evidence>
<proteinExistence type="predicted"/>
<dbReference type="AlphaFoldDB" id="A0A2T2NGW7"/>
<dbReference type="SUPFAM" id="SSF56112">
    <property type="entry name" value="Protein kinase-like (PK-like)"/>
    <property type="match status" value="1"/>
</dbReference>
<organism evidence="1 2">
    <name type="scientific">Corynespora cassiicola Philippines</name>
    <dbReference type="NCBI Taxonomy" id="1448308"/>
    <lineage>
        <taxon>Eukaryota</taxon>
        <taxon>Fungi</taxon>
        <taxon>Dikarya</taxon>
        <taxon>Ascomycota</taxon>
        <taxon>Pezizomycotina</taxon>
        <taxon>Dothideomycetes</taxon>
        <taxon>Pleosporomycetidae</taxon>
        <taxon>Pleosporales</taxon>
        <taxon>Corynesporascaceae</taxon>
        <taxon>Corynespora</taxon>
    </lineage>
</organism>
<evidence type="ECO:0000313" key="2">
    <source>
        <dbReference type="Proteomes" id="UP000240883"/>
    </source>
</evidence>
<dbReference type="InterPro" id="IPR011009">
    <property type="entry name" value="Kinase-like_dom_sf"/>
</dbReference>
<protein>
    <recommendedName>
        <fullName evidence="3">Protein kinase domain-containing protein</fullName>
    </recommendedName>
</protein>
<keyword evidence="2" id="KW-1185">Reference proteome</keyword>
<name>A0A2T2NGW7_CORCC</name>
<evidence type="ECO:0000313" key="1">
    <source>
        <dbReference type="EMBL" id="PSN64681.1"/>
    </source>
</evidence>
<dbReference type="Proteomes" id="UP000240883">
    <property type="component" value="Unassembled WGS sequence"/>
</dbReference>